<dbReference type="GO" id="GO:0005634">
    <property type="term" value="C:nucleus"/>
    <property type="evidence" value="ECO:0007669"/>
    <property type="project" value="UniProtKB-SubCell"/>
</dbReference>
<accession>A0A8B9RDE4</accession>
<dbReference type="SUPFAM" id="SSF158457">
    <property type="entry name" value="Orange domain-like"/>
    <property type="match status" value="1"/>
</dbReference>
<name>A0A8B9RDE4_ASTMX</name>
<dbReference type="Ensembl" id="ENSAMXT00005037837.1">
    <property type="protein sequence ID" value="ENSAMXP00005034682.1"/>
    <property type="gene ID" value="ENSAMXG00005016707.1"/>
</dbReference>
<keyword evidence="2" id="KW-0678">Repressor</keyword>
<evidence type="ECO:0000256" key="3">
    <source>
        <dbReference type="ARBA" id="ARBA00023015"/>
    </source>
</evidence>
<proteinExistence type="predicted"/>
<feature type="domain" description="BHLH" evidence="8">
    <location>
        <begin position="35"/>
        <end position="92"/>
    </location>
</feature>
<evidence type="ECO:0000259" key="8">
    <source>
        <dbReference type="PROSITE" id="PS50888"/>
    </source>
</evidence>
<evidence type="ECO:0000256" key="6">
    <source>
        <dbReference type="ARBA" id="ARBA00023242"/>
    </source>
</evidence>
<dbReference type="GO" id="GO:0003677">
    <property type="term" value="F:DNA binding"/>
    <property type="evidence" value="ECO:0007669"/>
    <property type="project" value="UniProtKB-KW"/>
</dbReference>
<dbReference type="CDD" id="cd11459">
    <property type="entry name" value="bHLH-O_HES1_4"/>
    <property type="match status" value="1"/>
</dbReference>
<evidence type="ECO:0000256" key="2">
    <source>
        <dbReference type="ARBA" id="ARBA00022491"/>
    </source>
</evidence>
<keyword evidence="5" id="KW-0804">Transcription</keyword>
<feature type="region of interest" description="Disordered" evidence="7">
    <location>
        <begin position="1"/>
        <end position="43"/>
    </location>
</feature>
<dbReference type="InterPro" id="IPR036638">
    <property type="entry name" value="HLH_DNA-bd_sf"/>
</dbReference>
<sequence length="213" mass="23690">SARRRFRFSSSCRMPGHAPQRISACATSKRASSEHRKSSKPIMEKRRRARINRSLVQLKALILHALHADVSRHSKLEKAEILEMTVTHLRSVQRAQAPLSHKPRALGRYSAGFSACMTEVTRFMSTCEGVSRELRTHLLAHLARCVTMTPPPQHVLHISQLGDAPPKTRPFFSASGTSSLCSGNFRPVDRGRPSTLTGPTIPEPSGTGVWRPW</sequence>
<dbReference type="SMART" id="SM00511">
    <property type="entry name" value="ORANGE"/>
    <property type="match status" value="1"/>
</dbReference>
<dbReference type="PANTHER" id="PTHR10985">
    <property type="entry name" value="BASIC HELIX-LOOP-HELIX TRANSCRIPTION FACTOR, HES-RELATED"/>
    <property type="match status" value="1"/>
</dbReference>
<evidence type="ECO:0000259" key="9">
    <source>
        <dbReference type="PROSITE" id="PS51054"/>
    </source>
</evidence>
<dbReference type="Pfam" id="PF00010">
    <property type="entry name" value="HLH"/>
    <property type="match status" value="1"/>
</dbReference>
<keyword evidence="6" id="KW-0539">Nucleus</keyword>
<dbReference type="Pfam" id="PF07527">
    <property type="entry name" value="Hairy_orange"/>
    <property type="match status" value="1"/>
</dbReference>
<keyword evidence="4" id="KW-0238">DNA-binding</keyword>
<dbReference type="InterPro" id="IPR050370">
    <property type="entry name" value="HES_HEY"/>
</dbReference>
<keyword evidence="3" id="KW-0805">Transcription regulation</keyword>
<feature type="region of interest" description="Disordered" evidence="7">
    <location>
        <begin position="183"/>
        <end position="213"/>
    </location>
</feature>
<dbReference type="Proteomes" id="UP000694621">
    <property type="component" value="Unplaced"/>
</dbReference>
<dbReference type="InterPro" id="IPR011598">
    <property type="entry name" value="bHLH_dom"/>
</dbReference>
<evidence type="ECO:0000256" key="1">
    <source>
        <dbReference type="ARBA" id="ARBA00004123"/>
    </source>
</evidence>
<dbReference type="FunFam" id="4.10.280.10:FF:000009">
    <property type="entry name" value="Transcription factor HES-1"/>
    <property type="match status" value="1"/>
</dbReference>
<dbReference type="GO" id="GO:0006355">
    <property type="term" value="P:regulation of DNA-templated transcription"/>
    <property type="evidence" value="ECO:0007669"/>
    <property type="project" value="InterPro"/>
</dbReference>
<evidence type="ECO:0000313" key="11">
    <source>
        <dbReference type="Proteomes" id="UP000694621"/>
    </source>
</evidence>
<reference evidence="10" key="1">
    <citation type="submission" date="2025-08" db="UniProtKB">
        <authorList>
            <consortium name="Ensembl"/>
        </authorList>
    </citation>
    <scope>IDENTIFICATION</scope>
</reference>
<evidence type="ECO:0000313" key="10">
    <source>
        <dbReference type="Ensembl" id="ENSAMXP00005034682.1"/>
    </source>
</evidence>
<dbReference type="AlphaFoldDB" id="A0A8B9RDE4"/>
<organism evidence="10 11">
    <name type="scientific">Astyanax mexicanus</name>
    <name type="common">Blind cave fish</name>
    <name type="synonym">Astyanax fasciatus mexicanus</name>
    <dbReference type="NCBI Taxonomy" id="7994"/>
    <lineage>
        <taxon>Eukaryota</taxon>
        <taxon>Metazoa</taxon>
        <taxon>Chordata</taxon>
        <taxon>Craniata</taxon>
        <taxon>Vertebrata</taxon>
        <taxon>Euteleostomi</taxon>
        <taxon>Actinopterygii</taxon>
        <taxon>Neopterygii</taxon>
        <taxon>Teleostei</taxon>
        <taxon>Ostariophysi</taxon>
        <taxon>Characiformes</taxon>
        <taxon>Characoidei</taxon>
        <taxon>Acestrorhamphidae</taxon>
        <taxon>Acestrorhamphinae</taxon>
        <taxon>Astyanax</taxon>
    </lineage>
</organism>
<dbReference type="InterPro" id="IPR003650">
    <property type="entry name" value="Orange_dom"/>
</dbReference>
<dbReference type="GO" id="GO:0046983">
    <property type="term" value="F:protein dimerization activity"/>
    <property type="evidence" value="ECO:0007669"/>
    <property type="project" value="InterPro"/>
</dbReference>
<dbReference type="SUPFAM" id="SSF47459">
    <property type="entry name" value="HLH, helix-loop-helix DNA-binding domain"/>
    <property type="match status" value="1"/>
</dbReference>
<feature type="domain" description="Orange" evidence="9">
    <location>
        <begin position="109"/>
        <end position="142"/>
    </location>
</feature>
<evidence type="ECO:0000256" key="5">
    <source>
        <dbReference type="ARBA" id="ARBA00023163"/>
    </source>
</evidence>
<dbReference type="Gene3D" id="4.10.280.10">
    <property type="entry name" value="Helix-loop-helix DNA-binding domain"/>
    <property type="match status" value="1"/>
</dbReference>
<dbReference type="Gene3D" id="6.10.250.980">
    <property type="match status" value="1"/>
</dbReference>
<evidence type="ECO:0000256" key="4">
    <source>
        <dbReference type="ARBA" id="ARBA00023125"/>
    </source>
</evidence>
<comment type="subcellular location">
    <subcellularLocation>
        <location evidence="1">Nucleus</location>
    </subcellularLocation>
</comment>
<dbReference type="SMART" id="SM00353">
    <property type="entry name" value="HLH"/>
    <property type="match status" value="1"/>
</dbReference>
<dbReference type="PROSITE" id="PS50888">
    <property type="entry name" value="BHLH"/>
    <property type="match status" value="1"/>
</dbReference>
<protein>
    <submittedName>
        <fullName evidence="10">Uncharacterized protein</fullName>
    </submittedName>
</protein>
<evidence type="ECO:0000256" key="7">
    <source>
        <dbReference type="SAM" id="MobiDB-lite"/>
    </source>
</evidence>
<dbReference type="PROSITE" id="PS51054">
    <property type="entry name" value="ORANGE"/>
    <property type="match status" value="1"/>
</dbReference>